<feature type="transmembrane region" description="Helical" evidence="6">
    <location>
        <begin position="194"/>
        <end position="212"/>
    </location>
</feature>
<evidence type="ECO:0000256" key="6">
    <source>
        <dbReference type="SAM" id="Phobius"/>
    </source>
</evidence>
<dbReference type="SUPFAM" id="SSF103473">
    <property type="entry name" value="MFS general substrate transporter"/>
    <property type="match status" value="2"/>
</dbReference>
<accession>A0ABV6C0K4</accession>
<evidence type="ECO:0000256" key="5">
    <source>
        <dbReference type="SAM" id="MobiDB-lite"/>
    </source>
</evidence>
<keyword evidence="3 6" id="KW-1133">Transmembrane helix</keyword>
<evidence type="ECO:0000313" key="8">
    <source>
        <dbReference type="EMBL" id="MFC0081218.1"/>
    </source>
</evidence>
<dbReference type="EMBL" id="JBHLYQ010000021">
    <property type="protein sequence ID" value="MFC0081218.1"/>
    <property type="molecule type" value="Genomic_DNA"/>
</dbReference>
<evidence type="ECO:0000259" key="7">
    <source>
        <dbReference type="PROSITE" id="PS50850"/>
    </source>
</evidence>
<dbReference type="Pfam" id="PF07690">
    <property type="entry name" value="MFS_1"/>
    <property type="match status" value="1"/>
</dbReference>
<feature type="transmembrane region" description="Helical" evidence="6">
    <location>
        <begin position="128"/>
        <end position="147"/>
    </location>
</feature>
<dbReference type="Gene3D" id="1.20.1250.20">
    <property type="entry name" value="MFS general substrate transporter like domains"/>
    <property type="match status" value="2"/>
</dbReference>
<feature type="transmembrane region" description="Helical" evidence="6">
    <location>
        <begin position="372"/>
        <end position="391"/>
    </location>
</feature>
<feature type="transmembrane region" description="Helical" evidence="6">
    <location>
        <begin position="224"/>
        <end position="248"/>
    </location>
</feature>
<feature type="transmembrane region" description="Helical" evidence="6">
    <location>
        <begin position="397"/>
        <end position="420"/>
    </location>
</feature>
<organism evidence="8 9">
    <name type="scientific">Aciditerrimonas ferrireducens</name>
    <dbReference type="NCBI Taxonomy" id="667306"/>
    <lineage>
        <taxon>Bacteria</taxon>
        <taxon>Bacillati</taxon>
        <taxon>Actinomycetota</taxon>
        <taxon>Acidimicrobiia</taxon>
        <taxon>Acidimicrobiales</taxon>
        <taxon>Acidimicrobiaceae</taxon>
        <taxon>Aciditerrimonas</taxon>
    </lineage>
</organism>
<feature type="transmembrane region" description="Helical" evidence="6">
    <location>
        <begin position="539"/>
        <end position="560"/>
    </location>
</feature>
<evidence type="ECO:0000313" key="9">
    <source>
        <dbReference type="Proteomes" id="UP001589788"/>
    </source>
</evidence>
<feature type="transmembrane region" description="Helical" evidence="6">
    <location>
        <begin position="103"/>
        <end position="122"/>
    </location>
</feature>
<dbReference type="PANTHER" id="PTHR23501">
    <property type="entry name" value="MAJOR FACILITATOR SUPERFAMILY"/>
    <property type="match status" value="1"/>
</dbReference>
<dbReference type="Proteomes" id="UP001589788">
    <property type="component" value="Unassembled WGS sequence"/>
</dbReference>
<dbReference type="InterPro" id="IPR011701">
    <property type="entry name" value="MFS"/>
</dbReference>
<dbReference type="InterPro" id="IPR036259">
    <property type="entry name" value="MFS_trans_sf"/>
</dbReference>
<feature type="transmembrane region" description="Helical" evidence="6">
    <location>
        <begin position="441"/>
        <end position="462"/>
    </location>
</feature>
<keyword evidence="9" id="KW-1185">Reference proteome</keyword>
<evidence type="ECO:0000256" key="2">
    <source>
        <dbReference type="ARBA" id="ARBA00022692"/>
    </source>
</evidence>
<feature type="region of interest" description="Disordered" evidence="5">
    <location>
        <begin position="1"/>
        <end position="21"/>
    </location>
</feature>
<dbReference type="CDD" id="cd17321">
    <property type="entry name" value="MFS_MMR_MDR_like"/>
    <property type="match status" value="1"/>
</dbReference>
<protein>
    <submittedName>
        <fullName evidence="8">MFS transporter</fullName>
    </submittedName>
</protein>
<evidence type="ECO:0000256" key="1">
    <source>
        <dbReference type="ARBA" id="ARBA00004651"/>
    </source>
</evidence>
<feature type="compositionally biased region" description="Low complexity" evidence="5">
    <location>
        <begin position="621"/>
        <end position="635"/>
    </location>
</feature>
<feature type="domain" description="Major facilitator superfamily (MFS) profile" evidence="7">
    <location>
        <begin position="30"/>
        <end position="505"/>
    </location>
</feature>
<evidence type="ECO:0000256" key="3">
    <source>
        <dbReference type="ARBA" id="ARBA00022989"/>
    </source>
</evidence>
<gene>
    <name evidence="8" type="ORF">ACFFRE_03460</name>
</gene>
<keyword evidence="4 6" id="KW-0472">Membrane</keyword>
<feature type="transmembrane region" description="Helical" evidence="6">
    <location>
        <begin position="260"/>
        <end position="280"/>
    </location>
</feature>
<feature type="transmembrane region" description="Helical" evidence="6">
    <location>
        <begin position="71"/>
        <end position="91"/>
    </location>
</feature>
<feature type="transmembrane region" description="Helical" evidence="6">
    <location>
        <begin position="301"/>
        <end position="329"/>
    </location>
</feature>
<dbReference type="PROSITE" id="PS50850">
    <property type="entry name" value="MFS"/>
    <property type="match status" value="1"/>
</dbReference>
<comment type="subcellular location">
    <subcellularLocation>
        <location evidence="1">Cell membrane</location>
        <topology evidence="1">Multi-pass membrane protein</topology>
    </subcellularLocation>
</comment>
<dbReference type="RefSeq" id="WP_377788245.1">
    <property type="nucleotide sequence ID" value="NZ_JBHLYQ010000021.1"/>
</dbReference>
<feature type="transmembrane region" description="Helical" evidence="6">
    <location>
        <begin position="35"/>
        <end position="56"/>
    </location>
</feature>
<dbReference type="InterPro" id="IPR020846">
    <property type="entry name" value="MFS_dom"/>
</dbReference>
<keyword evidence="2 6" id="KW-0812">Transmembrane</keyword>
<feature type="region of interest" description="Disordered" evidence="5">
    <location>
        <begin position="583"/>
        <end position="663"/>
    </location>
</feature>
<evidence type="ECO:0000256" key="4">
    <source>
        <dbReference type="ARBA" id="ARBA00023136"/>
    </source>
</evidence>
<proteinExistence type="predicted"/>
<feature type="transmembrane region" description="Helical" evidence="6">
    <location>
        <begin position="168"/>
        <end position="188"/>
    </location>
</feature>
<name>A0ABV6C0K4_9ACTN</name>
<comment type="caution">
    <text evidence="8">The sequence shown here is derived from an EMBL/GenBank/DDBJ whole genome shotgun (WGS) entry which is preliminary data.</text>
</comment>
<reference evidence="8 9" key="1">
    <citation type="submission" date="2024-09" db="EMBL/GenBank/DDBJ databases">
        <authorList>
            <person name="Sun Q."/>
            <person name="Mori K."/>
        </authorList>
    </citation>
    <scope>NUCLEOTIDE SEQUENCE [LARGE SCALE GENOMIC DNA]</scope>
    <source>
        <strain evidence="8 9">JCM 15389</strain>
    </source>
</reference>
<dbReference type="PANTHER" id="PTHR23501:SF5">
    <property type="entry name" value="TRANSPORT PROTEIN"/>
    <property type="match status" value="1"/>
</dbReference>
<sequence>MPDDRSVSSAISAPHGAPGGGGSDRYKWLVLSNTTVGVLMAMIDGSALLIALPAIFRSLHMNPLDPANFSYLLWMLMGYLLVTAVLVVTIGRIGDIFGRVRTYNLGFAIFTAASAFIAFEPWTGSTGALAIIIIRLFQAVGGAFLFANSGAILTDAFPADQRGMAMGVNNIAGIIGSFIGLVLGGILASIDWRLVFLINVPIGVFATVWAYWKLEERGIRTPARIDWFGNLTFAGGLTAILVAITYGIRPYGHDTMGWTSPLVLGLLAGGVALLVAFVVIEHHVAEPMFRMSLFRIRAFAAGNIASLLAAIGRGGFMFILVIWLQGIWLPLHGYAYQNTPLWAGIYMLPFTFGFLVCGPISGKLSDRYGARWFATGGMLLVALDFGLFLLLPVNFSYPLFALLAFGNGAGMGLFAAPNMAAIMNAVPARERGAASGMRATFMNTGMPLSMGIFFSLMIAGLASRMPKAIAHGLVRHGVAAPTAAGLAHLPPMGYLFAGFLGYNPMATLLGPKVLGALPKGDAAVLTGKHFFPSLIAGPFHHGLEVVFVFAIVMLVIAGAASWMRGEHFVHDEATWIGGSEQDEAIPEPVGAAGPDESVLAGAASPLSPGEGAPSPLRAGTGSSSPGLVGSSPVLGNGQHPASDLGGALGSGPAGKPTEPGQPR</sequence>
<feature type="transmembrane region" description="Helical" evidence="6">
    <location>
        <begin position="341"/>
        <end position="360"/>
    </location>
</feature>